<name>D3Q1Q1_STANL</name>
<dbReference type="OrthoDB" id="570545at2"/>
<evidence type="ECO:0000256" key="1">
    <source>
        <dbReference type="ARBA" id="ARBA00022676"/>
    </source>
</evidence>
<accession>D3Q1Q1</accession>
<protein>
    <submittedName>
        <fullName evidence="5">Glycosyl transferase group 1</fullName>
    </submittedName>
</protein>
<keyword evidence="2 5" id="KW-0808">Transferase</keyword>
<dbReference type="STRING" id="446470.Snas_0179"/>
<evidence type="ECO:0000259" key="4">
    <source>
        <dbReference type="Pfam" id="PF13439"/>
    </source>
</evidence>
<dbReference type="GO" id="GO:0016757">
    <property type="term" value="F:glycosyltransferase activity"/>
    <property type="evidence" value="ECO:0007669"/>
    <property type="project" value="UniProtKB-KW"/>
</dbReference>
<dbReference type="PANTHER" id="PTHR12526:SF627">
    <property type="entry name" value="D-RHAMNOSYLTRANSFERASE WBPZ"/>
    <property type="match status" value="1"/>
</dbReference>
<reference evidence="5 6" key="1">
    <citation type="journal article" date="2009" name="Stand. Genomic Sci.">
        <title>Complete genome sequence of Stackebrandtia nassauensis type strain (LLR-40K-21).</title>
        <authorList>
            <person name="Munk C."/>
            <person name="Lapidus A."/>
            <person name="Copeland A."/>
            <person name="Jando M."/>
            <person name="Mayilraj S."/>
            <person name="Glavina Del Rio T."/>
            <person name="Nolan M."/>
            <person name="Chen F."/>
            <person name="Lucas S."/>
            <person name="Tice H."/>
            <person name="Cheng J.F."/>
            <person name="Han C."/>
            <person name="Detter J.C."/>
            <person name="Bruce D."/>
            <person name="Goodwin L."/>
            <person name="Chain P."/>
            <person name="Pitluck S."/>
            <person name="Goker M."/>
            <person name="Ovchinikova G."/>
            <person name="Pati A."/>
            <person name="Ivanova N."/>
            <person name="Mavromatis K."/>
            <person name="Chen A."/>
            <person name="Palaniappan K."/>
            <person name="Land M."/>
            <person name="Hauser L."/>
            <person name="Chang Y.J."/>
            <person name="Jeffries C.D."/>
            <person name="Bristow J."/>
            <person name="Eisen J.A."/>
            <person name="Markowitz V."/>
            <person name="Hugenholtz P."/>
            <person name="Kyrpides N.C."/>
            <person name="Klenk H.P."/>
        </authorList>
    </citation>
    <scope>NUCLEOTIDE SEQUENCE [LARGE SCALE GENOMIC DNA]</scope>
    <source>
        <strain evidence="6">DSM 44728 / CIP 108903 / NRRL B-16338 / NBRC 102104 / LLR-40K-21</strain>
    </source>
</reference>
<gene>
    <name evidence="5" type="ordered locus">Snas_0179</name>
</gene>
<dbReference type="Pfam" id="PF00534">
    <property type="entry name" value="Glycos_transf_1"/>
    <property type="match status" value="1"/>
</dbReference>
<dbReference type="Pfam" id="PF13439">
    <property type="entry name" value="Glyco_transf_4"/>
    <property type="match status" value="1"/>
</dbReference>
<dbReference type="AlphaFoldDB" id="D3Q1Q1"/>
<dbReference type="CDD" id="cd03820">
    <property type="entry name" value="GT4_AmsD-like"/>
    <property type="match status" value="1"/>
</dbReference>
<evidence type="ECO:0000313" key="5">
    <source>
        <dbReference type="EMBL" id="ADD39899.1"/>
    </source>
</evidence>
<dbReference type="EMBL" id="CP001778">
    <property type="protein sequence ID" value="ADD39899.1"/>
    <property type="molecule type" value="Genomic_DNA"/>
</dbReference>
<feature type="domain" description="Glycosyl transferase family 1" evidence="3">
    <location>
        <begin position="201"/>
        <end position="359"/>
    </location>
</feature>
<evidence type="ECO:0000313" key="6">
    <source>
        <dbReference type="Proteomes" id="UP000000844"/>
    </source>
</evidence>
<organism evidence="5 6">
    <name type="scientific">Stackebrandtia nassauensis (strain DSM 44728 / CIP 108903 / NRRL B-16338 / NBRC 102104 / LLR-40K-21)</name>
    <dbReference type="NCBI Taxonomy" id="446470"/>
    <lineage>
        <taxon>Bacteria</taxon>
        <taxon>Bacillati</taxon>
        <taxon>Actinomycetota</taxon>
        <taxon>Actinomycetes</taxon>
        <taxon>Glycomycetales</taxon>
        <taxon>Glycomycetaceae</taxon>
        <taxon>Stackebrandtia</taxon>
    </lineage>
</organism>
<dbReference type="SUPFAM" id="SSF53756">
    <property type="entry name" value="UDP-Glycosyltransferase/glycogen phosphorylase"/>
    <property type="match status" value="1"/>
</dbReference>
<dbReference type="eggNOG" id="COG0438">
    <property type="taxonomic scope" value="Bacteria"/>
</dbReference>
<dbReference type="InterPro" id="IPR001296">
    <property type="entry name" value="Glyco_trans_1"/>
</dbReference>
<dbReference type="Proteomes" id="UP000000844">
    <property type="component" value="Chromosome"/>
</dbReference>
<keyword evidence="1" id="KW-0328">Glycosyltransferase</keyword>
<dbReference type="PANTHER" id="PTHR12526">
    <property type="entry name" value="GLYCOSYLTRANSFERASE"/>
    <property type="match status" value="1"/>
</dbReference>
<evidence type="ECO:0000259" key="3">
    <source>
        <dbReference type="Pfam" id="PF00534"/>
    </source>
</evidence>
<dbReference type="HOGENOM" id="CLU_009583_0_0_11"/>
<keyword evidence="6" id="KW-1185">Reference proteome</keyword>
<dbReference type="InterPro" id="IPR028098">
    <property type="entry name" value="Glyco_trans_4-like_N"/>
</dbReference>
<dbReference type="KEGG" id="sna:Snas_0179"/>
<sequence length="390" mass="43567">MKVTFLVHSLDRVGGITRATLTTASALAARGHGVRIAAIFRLSSRPRFDVDPRVEVVTLVDEVDGRRRSTRDSALRKRPSRIHPRGDTFYEHAYTELVDARLTEFLNDCEADVVVGTTPGLNVCLAALAPRGAITVAQEHMFYEHHEPSLRAELSRAYERMDAVVTLTQRDAARHRRELPHLASRVTRIPNSVPAPPRRARRPDNRVIVAAGRLEPAKNFAMLIDAFAIVHRHHPEWRLRVVGDGSQLDGLRAQIQRLGLSHRVSLPGMITPMDREWAAGGIAALSSDFESFGLTVIEAMHFGLPVVSTHCRYGPPEIITDGEDGLLCPVGDAERFGAALCRLIEDRALWRRCSRTARRTAGRYVPEEVVADYEKLFNRQLEHRDLSTLG</sequence>
<proteinExistence type="predicted"/>
<feature type="domain" description="Glycosyltransferase subfamily 4-like N-terminal" evidence="4">
    <location>
        <begin position="13"/>
        <end position="193"/>
    </location>
</feature>
<dbReference type="Gene3D" id="3.40.50.2000">
    <property type="entry name" value="Glycogen Phosphorylase B"/>
    <property type="match status" value="2"/>
</dbReference>
<dbReference type="CAZy" id="GT4">
    <property type="family name" value="Glycosyltransferase Family 4"/>
</dbReference>
<evidence type="ECO:0000256" key="2">
    <source>
        <dbReference type="ARBA" id="ARBA00022679"/>
    </source>
</evidence>
<dbReference type="RefSeq" id="WP_013015470.1">
    <property type="nucleotide sequence ID" value="NC_013947.1"/>
</dbReference>